<evidence type="ECO:0000256" key="3">
    <source>
        <dbReference type="ARBA" id="ARBA00022490"/>
    </source>
</evidence>
<dbReference type="NCBIfam" id="NF005381">
    <property type="entry name" value="PRK06924.1"/>
    <property type="match status" value="1"/>
</dbReference>
<dbReference type="RefSeq" id="WP_003327138.1">
    <property type="nucleotide sequence ID" value="NC_014639.1"/>
</dbReference>
<dbReference type="EMBL" id="CP002207">
    <property type="protein sequence ID" value="ADP33675.1"/>
    <property type="molecule type" value="Genomic_DNA"/>
</dbReference>
<evidence type="ECO:0000256" key="4">
    <source>
        <dbReference type="ARBA" id="ARBA00022857"/>
    </source>
</evidence>
<keyword evidence="7" id="KW-1185">Reference proteome</keyword>
<dbReference type="PRINTS" id="PR00081">
    <property type="entry name" value="GDHRDH"/>
</dbReference>
<dbReference type="PROSITE" id="PS00061">
    <property type="entry name" value="ADH_SHORT"/>
    <property type="match status" value="1"/>
</dbReference>
<keyword evidence="4" id="KW-0521">NADP</keyword>
<reference evidence="6 7" key="1">
    <citation type="journal article" date="2011" name="Front. Microbiol.">
        <title>Genomic signatures of strain selection and enhancement in Bacillus atrophaeus var. globigii, a historical biowarfare simulant.</title>
        <authorList>
            <person name="Gibbons H.S."/>
            <person name="Broomall S.M."/>
            <person name="McNew L.A."/>
            <person name="Daligault H."/>
            <person name="Chapman C."/>
            <person name="Bruce D."/>
            <person name="Karavis M."/>
            <person name="Krepps M."/>
            <person name="McGregor P.A."/>
            <person name="Hong C."/>
            <person name="Park K.H."/>
            <person name="Akmal A."/>
            <person name="Feldman A."/>
            <person name="Lin J.S."/>
            <person name="Chang W.E."/>
            <person name="Higgs B.W."/>
            <person name="Demirev P."/>
            <person name="Lindquist J."/>
            <person name="Liem A."/>
            <person name="Fochler E."/>
            <person name="Read T.D."/>
            <person name="Tapia R."/>
            <person name="Johnson S."/>
            <person name="Bishop-Lilly K.A."/>
            <person name="Detter C."/>
            <person name="Han C."/>
            <person name="Sozhamannan S."/>
            <person name="Rosenzweig C.N."/>
            <person name="Skowronski E.W."/>
        </authorList>
    </citation>
    <scope>NUCLEOTIDE SEQUENCE [LARGE SCALE GENOMIC DNA]</scope>
    <source>
        <strain evidence="6 7">1942</strain>
    </source>
</reference>
<comment type="subcellular location">
    <subcellularLocation>
        <location evidence="1">Cytoplasm</location>
    </subcellularLocation>
</comment>
<evidence type="ECO:0000256" key="1">
    <source>
        <dbReference type="ARBA" id="ARBA00004496"/>
    </source>
</evidence>
<dbReference type="Proteomes" id="UP000006867">
    <property type="component" value="Chromosome"/>
</dbReference>
<comment type="similarity">
    <text evidence="2">Belongs to the short-chain dehydrogenases/reductases (SDR) family.</text>
</comment>
<proteinExistence type="inferred from homology"/>
<evidence type="ECO:0000313" key="7">
    <source>
        <dbReference type="Proteomes" id="UP000006867"/>
    </source>
</evidence>
<name>A0ABM5M0I0_BACA1</name>
<evidence type="ECO:0000256" key="2">
    <source>
        <dbReference type="ARBA" id="ARBA00006484"/>
    </source>
</evidence>
<protein>
    <submittedName>
        <fullName evidence="6">Short chain dehydrogenase</fullName>
    </submittedName>
</protein>
<dbReference type="Pfam" id="PF00106">
    <property type="entry name" value="adh_short"/>
    <property type="match status" value="1"/>
</dbReference>
<accession>A0ABM5M0I0</accession>
<evidence type="ECO:0000256" key="5">
    <source>
        <dbReference type="ARBA" id="ARBA00023002"/>
    </source>
</evidence>
<dbReference type="InterPro" id="IPR051721">
    <property type="entry name" value="Biopterin_syn/organic_redct"/>
</dbReference>
<organism evidence="6 7">
    <name type="scientific">Bacillus atrophaeus (strain 1942)</name>
    <dbReference type="NCBI Taxonomy" id="720555"/>
    <lineage>
        <taxon>Bacteria</taxon>
        <taxon>Bacillati</taxon>
        <taxon>Bacillota</taxon>
        <taxon>Bacilli</taxon>
        <taxon>Bacillales</taxon>
        <taxon>Bacillaceae</taxon>
        <taxon>Bacillus</taxon>
    </lineage>
</organism>
<dbReference type="SUPFAM" id="SSF51735">
    <property type="entry name" value="NAD(P)-binding Rossmann-fold domains"/>
    <property type="match status" value="1"/>
</dbReference>
<gene>
    <name evidence="6" type="ordered locus">BATR1942_13765</name>
</gene>
<dbReference type="PANTHER" id="PTHR44085:SF2">
    <property type="entry name" value="SEPIAPTERIN REDUCTASE"/>
    <property type="match status" value="1"/>
</dbReference>
<dbReference type="Gene3D" id="3.40.50.720">
    <property type="entry name" value="NAD(P)-binding Rossmann-like Domain"/>
    <property type="match status" value="1"/>
</dbReference>
<evidence type="ECO:0000313" key="6">
    <source>
        <dbReference type="EMBL" id="ADP33675.1"/>
    </source>
</evidence>
<dbReference type="PANTHER" id="PTHR44085">
    <property type="entry name" value="SEPIAPTERIN REDUCTASE"/>
    <property type="match status" value="1"/>
</dbReference>
<dbReference type="CDD" id="cd05367">
    <property type="entry name" value="SPR-like_SDR_c"/>
    <property type="match status" value="1"/>
</dbReference>
<dbReference type="InterPro" id="IPR036291">
    <property type="entry name" value="NAD(P)-bd_dom_sf"/>
</dbReference>
<dbReference type="InterPro" id="IPR020904">
    <property type="entry name" value="Sc_DH/Rdtase_CS"/>
</dbReference>
<sequence>MQLYIITGASKGLGEAIAQQALEKGHKVHALSRSESEISHERFSQHQIDLTNLQEAEHQFNTLLESIQPDDFSAVTLINNAGMVTPIKRAGEASLEELQRHYDLNLTAPVLLSQMFTKRFSTFEGEKTIVNISSGAAKNPYKGWSAYCSSKAGLDMFTRTFGYEQEDERLPVKMISFSPGVMDTDMQAVIRSSSKKDFHDIERFQKLNETGNLRSPEFIAGTLLSLLGDEVENGRIYSIKELL</sequence>
<keyword evidence="5" id="KW-0560">Oxidoreductase</keyword>
<keyword evidence="3" id="KW-0963">Cytoplasm</keyword>
<dbReference type="InterPro" id="IPR002347">
    <property type="entry name" value="SDR_fam"/>
</dbReference>